<dbReference type="PROSITE" id="PS51891">
    <property type="entry name" value="CENP_V_GFA"/>
    <property type="match status" value="1"/>
</dbReference>
<dbReference type="EMBL" id="CP118605">
    <property type="protein sequence ID" value="WGL18406.1"/>
    <property type="molecule type" value="Genomic_DNA"/>
</dbReference>
<evidence type="ECO:0000256" key="1">
    <source>
        <dbReference type="ARBA" id="ARBA00005495"/>
    </source>
</evidence>
<dbReference type="InterPro" id="IPR006913">
    <property type="entry name" value="CENP-V/GFA"/>
</dbReference>
<accession>A0ABY8NHK1</accession>
<evidence type="ECO:0000313" key="6">
    <source>
        <dbReference type="EMBL" id="WGL18406.1"/>
    </source>
</evidence>
<evidence type="ECO:0000313" key="7">
    <source>
        <dbReference type="Proteomes" id="UP001236500"/>
    </source>
</evidence>
<keyword evidence="7" id="KW-1185">Reference proteome</keyword>
<comment type="similarity">
    <text evidence="1">Belongs to the Gfa family.</text>
</comment>
<organism evidence="6 7">
    <name type="scientific">Microbulbifer bruguierae</name>
    <dbReference type="NCBI Taxonomy" id="3029061"/>
    <lineage>
        <taxon>Bacteria</taxon>
        <taxon>Pseudomonadati</taxon>
        <taxon>Pseudomonadota</taxon>
        <taxon>Gammaproteobacteria</taxon>
        <taxon>Cellvibrionales</taxon>
        <taxon>Microbulbiferaceae</taxon>
        <taxon>Microbulbifer</taxon>
    </lineage>
</organism>
<name>A0ABY8NHK1_9GAMM</name>
<dbReference type="Proteomes" id="UP001236500">
    <property type="component" value="Chromosome"/>
</dbReference>
<gene>
    <name evidence="6" type="ORF">PVT68_08930</name>
</gene>
<dbReference type="SUPFAM" id="SSF51316">
    <property type="entry name" value="Mss4-like"/>
    <property type="match status" value="1"/>
</dbReference>
<keyword evidence="4" id="KW-0456">Lyase</keyword>
<proteinExistence type="inferred from homology"/>
<feature type="domain" description="CENP-V/GFA" evidence="5">
    <location>
        <begin position="4"/>
        <end position="120"/>
    </location>
</feature>
<reference evidence="6 7" key="1">
    <citation type="submission" date="2023-02" db="EMBL/GenBank/DDBJ databases">
        <title>Description and genomic characterization of Microbulbifer bruguierae sp. nov., isolated from the sediment of mangrove plant Bruguiera sexangula.</title>
        <authorList>
            <person name="Long M."/>
        </authorList>
    </citation>
    <scope>NUCLEOTIDE SEQUENCE [LARGE SCALE GENOMIC DNA]</scope>
    <source>
        <strain evidence="6 7">H12</strain>
    </source>
</reference>
<sequence>MQKLTGRCLCEGIEYEISGEIGPIYNCHCSRCRRWHGAPYRTRSTIKKSQFKWVKGEELLSKFYSSPTTAKTFCSVCGSSLISLYDEEPDKIGFPLGGLDQAPNNKIEGHFFVGSKSPWHEIVDDLPQYEEFPGARSTVRATE</sequence>
<evidence type="ECO:0000256" key="2">
    <source>
        <dbReference type="ARBA" id="ARBA00022723"/>
    </source>
</evidence>
<keyword evidence="3" id="KW-0862">Zinc</keyword>
<evidence type="ECO:0000256" key="3">
    <source>
        <dbReference type="ARBA" id="ARBA00022833"/>
    </source>
</evidence>
<protein>
    <submittedName>
        <fullName evidence="6">GFA family protein</fullName>
    </submittedName>
</protein>
<dbReference type="Pfam" id="PF04828">
    <property type="entry name" value="GFA"/>
    <property type="match status" value="1"/>
</dbReference>
<evidence type="ECO:0000259" key="5">
    <source>
        <dbReference type="PROSITE" id="PS51891"/>
    </source>
</evidence>
<keyword evidence="2" id="KW-0479">Metal-binding</keyword>
<dbReference type="RefSeq" id="WP_280322390.1">
    <property type="nucleotide sequence ID" value="NZ_CP118605.1"/>
</dbReference>
<dbReference type="Gene3D" id="3.90.1590.10">
    <property type="entry name" value="glutathione-dependent formaldehyde- activating enzyme (gfa)"/>
    <property type="match status" value="1"/>
</dbReference>
<dbReference type="PANTHER" id="PTHR33337">
    <property type="entry name" value="GFA DOMAIN-CONTAINING PROTEIN"/>
    <property type="match status" value="1"/>
</dbReference>
<dbReference type="InterPro" id="IPR011057">
    <property type="entry name" value="Mss4-like_sf"/>
</dbReference>
<dbReference type="PANTHER" id="PTHR33337:SF40">
    <property type="entry name" value="CENP-V_GFA DOMAIN-CONTAINING PROTEIN-RELATED"/>
    <property type="match status" value="1"/>
</dbReference>
<evidence type="ECO:0000256" key="4">
    <source>
        <dbReference type="ARBA" id="ARBA00023239"/>
    </source>
</evidence>